<accession>A0A5B1CJS6</accession>
<reference evidence="1 2" key="1">
    <citation type="submission" date="2019-08" db="EMBL/GenBank/DDBJ databases">
        <title>Deep-cultivation of Planctomycetes and their phenomic and genomic characterization uncovers novel biology.</title>
        <authorList>
            <person name="Wiegand S."/>
            <person name="Jogler M."/>
            <person name="Boedeker C."/>
            <person name="Pinto D."/>
            <person name="Vollmers J."/>
            <person name="Rivas-Marin E."/>
            <person name="Kohn T."/>
            <person name="Peeters S.H."/>
            <person name="Heuer A."/>
            <person name="Rast P."/>
            <person name="Oberbeckmann S."/>
            <person name="Bunk B."/>
            <person name="Jeske O."/>
            <person name="Meyerdierks A."/>
            <person name="Storesund J.E."/>
            <person name="Kallscheuer N."/>
            <person name="Luecker S."/>
            <person name="Lage O.M."/>
            <person name="Pohl T."/>
            <person name="Merkel B.J."/>
            <person name="Hornburger P."/>
            <person name="Mueller R.-W."/>
            <person name="Bruemmer F."/>
            <person name="Labrenz M."/>
            <person name="Spormann A.M."/>
            <person name="Op Den Camp H."/>
            <person name="Overmann J."/>
            <person name="Amann R."/>
            <person name="Jetten M.S.M."/>
            <person name="Mascher T."/>
            <person name="Medema M.H."/>
            <person name="Devos D.P."/>
            <person name="Kaster A.-K."/>
            <person name="Ovreas L."/>
            <person name="Rohde M."/>
            <person name="Galperin M.Y."/>
            <person name="Jogler C."/>
        </authorList>
    </citation>
    <scope>NUCLEOTIDE SEQUENCE [LARGE SCALE GENOMIC DNA]</scope>
    <source>
        <strain evidence="1 2">LF1</strain>
    </source>
</reference>
<dbReference type="InterPro" id="IPR013398">
    <property type="entry name" value="CRISPR-assoc_prot_Csy2"/>
</dbReference>
<keyword evidence="2" id="KW-1185">Reference proteome</keyword>
<dbReference type="RefSeq" id="WP_068258102.1">
    <property type="nucleotide sequence ID" value="NZ_LWSK01000002.1"/>
</dbReference>
<dbReference type="OrthoDB" id="1550641at2"/>
<dbReference type="AlphaFoldDB" id="A0A5B1CJS6"/>
<evidence type="ECO:0000313" key="1">
    <source>
        <dbReference type="EMBL" id="KAA1260531.1"/>
    </source>
</evidence>
<dbReference type="CDD" id="cd09736">
    <property type="entry name" value="Csy2_I-F"/>
    <property type="match status" value="1"/>
</dbReference>
<proteinExistence type="predicted"/>
<dbReference type="Pfam" id="PF09614">
    <property type="entry name" value="Cas_Csy2"/>
    <property type="match status" value="1"/>
</dbReference>
<dbReference type="Proteomes" id="UP000322699">
    <property type="component" value="Unassembled WGS sequence"/>
</dbReference>
<name>A0A5B1CJS6_9BACT</name>
<evidence type="ECO:0000313" key="2">
    <source>
        <dbReference type="Proteomes" id="UP000322699"/>
    </source>
</evidence>
<protein>
    <submittedName>
        <fullName evidence="1">CRISPR-associated protein Csy2</fullName>
    </submittedName>
</protein>
<comment type="caution">
    <text evidence="1">The sequence shown here is derived from an EMBL/GenBank/DDBJ whole genome shotgun (WGS) entry which is preliminary data.</text>
</comment>
<dbReference type="EMBL" id="VRLW01000001">
    <property type="protein sequence ID" value="KAA1260531.1"/>
    <property type="molecule type" value="Genomic_DNA"/>
</dbReference>
<gene>
    <name evidence="1" type="primary">csy2</name>
    <name evidence="1" type="ORF">LF1_30710</name>
</gene>
<organism evidence="1 2">
    <name type="scientific">Rubripirellula obstinata</name>
    <dbReference type="NCBI Taxonomy" id="406547"/>
    <lineage>
        <taxon>Bacteria</taxon>
        <taxon>Pseudomonadati</taxon>
        <taxon>Planctomycetota</taxon>
        <taxon>Planctomycetia</taxon>
        <taxon>Pirellulales</taxon>
        <taxon>Pirellulaceae</taxon>
        <taxon>Rubripirellula</taxon>
    </lineage>
</organism>
<sequence>MSQYLVIRRLQVRGANALSSPLTFGFPAVTAFLGFGHALQRHFNGGGPSGDFQIDGVGIVSHQFEMLDHQAGYSRTLQLTANPLNEKGQRSSFIEEGRCHMTVSLVLEVRGLTRGQRDADRLGDILFARMKLAGGDLLVKPKLEFISDDRRSIRSLMPGYALMDRRDWMIEAVQGGDDAMMALHRHLRVQHRSTIAEDGKVSWSSQRHRLGWVVPIATGFHAINPVGPAAQARDASTPHRFAESIVTLGEFVMATRIQRLSELIWRYHHDGDIYACVQNSSSPSVPVIN</sequence>
<dbReference type="NCBIfam" id="TIGR02565">
    <property type="entry name" value="cas_Csy2"/>
    <property type="match status" value="1"/>
</dbReference>